<feature type="transmembrane region" description="Helical" evidence="6">
    <location>
        <begin position="257"/>
        <end position="281"/>
    </location>
</feature>
<dbReference type="GO" id="GO:0016020">
    <property type="term" value="C:membrane"/>
    <property type="evidence" value="ECO:0007669"/>
    <property type="project" value="UniProtKB-SubCell"/>
</dbReference>
<dbReference type="EMBL" id="JXMS01000003">
    <property type="protein sequence ID" value="OBQ56246.1"/>
    <property type="molecule type" value="Genomic_DNA"/>
</dbReference>
<keyword evidence="3 6" id="KW-1133">Transmembrane helix</keyword>
<evidence type="ECO:0000256" key="2">
    <source>
        <dbReference type="ARBA" id="ARBA00022692"/>
    </source>
</evidence>
<comment type="subcellular location">
    <subcellularLocation>
        <location evidence="1">Membrane</location>
        <topology evidence="1">Multi-pass membrane protein</topology>
    </subcellularLocation>
</comment>
<accession>A0A1B7XL54</accession>
<evidence type="ECO:0000256" key="6">
    <source>
        <dbReference type="SAM" id="Phobius"/>
    </source>
</evidence>
<dbReference type="STRING" id="1560234.SP90_02720"/>
<proteinExistence type="predicted"/>
<evidence type="ECO:0000256" key="1">
    <source>
        <dbReference type="ARBA" id="ARBA00004141"/>
    </source>
</evidence>
<feature type="compositionally biased region" description="Basic and acidic residues" evidence="5">
    <location>
        <begin position="76"/>
        <end position="86"/>
    </location>
</feature>
<dbReference type="Pfam" id="PF04893">
    <property type="entry name" value="Yip1"/>
    <property type="match status" value="1"/>
</dbReference>
<sequence length="326" mass="35659">MEIRCPECGYTRIINSKLVSSDLTVATCPKCKSTFRFRSGEEDESKTLLEEKQENVQQSSSAEEVRSGEAEGSEAEEQRRPVRPEDLYPPSVYSEQREEQADSSTPQPDSAQDTDPLRMVYSDGKPLDDGMPSDVPWAEVKELGFFPAISATIRGVLSKPTLFYEIMNKNGKFSIPFSFFILVSLVAVLVETVWQSVVGNPFFPAEIKPMTIDELFSILFVSPLILVIYLYSTAAILHTALKLTGAARGKIGVTLRVLCYASAADLLSVIPVVGPLVGGILKLIIIVKGLKTAHGTSYARVVPAVGFLVVLLVSFVVYTLKSQGII</sequence>
<evidence type="ECO:0000313" key="9">
    <source>
        <dbReference type="Proteomes" id="UP000091979"/>
    </source>
</evidence>
<feature type="transmembrane region" description="Helical" evidence="6">
    <location>
        <begin position="301"/>
        <end position="320"/>
    </location>
</feature>
<dbReference type="Proteomes" id="UP000091979">
    <property type="component" value="Unassembled WGS sequence"/>
</dbReference>
<feature type="transmembrane region" description="Helical" evidence="6">
    <location>
        <begin position="215"/>
        <end position="237"/>
    </location>
</feature>
<dbReference type="RefSeq" id="WP_066852304.1">
    <property type="nucleotide sequence ID" value="NZ_JXMS01000003.1"/>
</dbReference>
<dbReference type="OrthoDB" id="5469864at2"/>
<dbReference type="InterPro" id="IPR006977">
    <property type="entry name" value="Yip1_dom"/>
</dbReference>
<feature type="domain" description="Yip1" evidence="7">
    <location>
        <begin position="155"/>
        <end position="317"/>
    </location>
</feature>
<organism evidence="8 9">
    <name type="scientific">Halodesulfovibrio spirochaetisodalis</name>
    <dbReference type="NCBI Taxonomy" id="1560234"/>
    <lineage>
        <taxon>Bacteria</taxon>
        <taxon>Pseudomonadati</taxon>
        <taxon>Thermodesulfobacteriota</taxon>
        <taxon>Desulfovibrionia</taxon>
        <taxon>Desulfovibrionales</taxon>
        <taxon>Desulfovibrionaceae</taxon>
        <taxon>Halodesulfovibrio</taxon>
    </lineage>
</organism>
<feature type="compositionally biased region" description="Polar residues" evidence="5">
    <location>
        <begin position="102"/>
        <end position="113"/>
    </location>
</feature>
<keyword evidence="2 6" id="KW-0812">Transmembrane</keyword>
<feature type="transmembrane region" description="Helical" evidence="6">
    <location>
        <begin position="173"/>
        <end position="195"/>
    </location>
</feature>
<keyword evidence="9" id="KW-1185">Reference proteome</keyword>
<feature type="compositionally biased region" description="Basic and acidic residues" evidence="5">
    <location>
        <begin position="45"/>
        <end position="54"/>
    </location>
</feature>
<evidence type="ECO:0000313" key="8">
    <source>
        <dbReference type="EMBL" id="OBQ56246.1"/>
    </source>
</evidence>
<dbReference type="PATRIC" id="fig|1560234.3.peg.1998"/>
<feature type="region of interest" description="Disordered" evidence="5">
    <location>
        <begin position="38"/>
        <end position="127"/>
    </location>
</feature>
<evidence type="ECO:0000256" key="5">
    <source>
        <dbReference type="SAM" id="MobiDB-lite"/>
    </source>
</evidence>
<dbReference type="AlphaFoldDB" id="A0A1B7XL54"/>
<protein>
    <recommendedName>
        <fullName evidence="7">Yip1 domain-containing protein</fullName>
    </recommendedName>
</protein>
<name>A0A1B7XL54_9BACT</name>
<reference evidence="8 9" key="1">
    <citation type="submission" date="2015-01" db="EMBL/GenBank/DDBJ databases">
        <title>Desulfovibrio sp. JC271 draft genome sequence.</title>
        <authorList>
            <person name="Shivani Y."/>
            <person name="Subhash Y."/>
            <person name="Sasikala C."/>
            <person name="Ramana C.V."/>
        </authorList>
    </citation>
    <scope>NUCLEOTIDE SEQUENCE [LARGE SCALE GENOMIC DNA]</scope>
    <source>
        <strain evidence="8 9">JC271</strain>
    </source>
</reference>
<keyword evidence="4 6" id="KW-0472">Membrane</keyword>
<evidence type="ECO:0000256" key="3">
    <source>
        <dbReference type="ARBA" id="ARBA00022989"/>
    </source>
</evidence>
<evidence type="ECO:0000256" key="4">
    <source>
        <dbReference type="ARBA" id="ARBA00023136"/>
    </source>
</evidence>
<comment type="caution">
    <text evidence="8">The sequence shown here is derived from an EMBL/GenBank/DDBJ whole genome shotgun (WGS) entry which is preliminary data.</text>
</comment>
<gene>
    <name evidence="8" type="ORF">SP90_02720</name>
</gene>
<evidence type="ECO:0000259" key="7">
    <source>
        <dbReference type="Pfam" id="PF04893"/>
    </source>
</evidence>